<dbReference type="InterPro" id="IPR007110">
    <property type="entry name" value="Ig-like_dom"/>
</dbReference>
<comment type="subcellular location">
    <subcellularLocation>
        <location evidence="1">Membrane</location>
        <topology evidence="1">Single-pass type I membrane protein</topology>
    </subcellularLocation>
</comment>
<keyword evidence="3" id="KW-1015">Disulfide bond</keyword>
<proteinExistence type="predicted"/>
<dbReference type="GO" id="GO:0005886">
    <property type="term" value="C:plasma membrane"/>
    <property type="evidence" value="ECO:0007669"/>
    <property type="project" value="TreeGrafter"/>
</dbReference>
<gene>
    <name evidence="7" type="ORF">OFUS_LOCUS26020</name>
</gene>
<evidence type="ECO:0000313" key="7">
    <source>
        <dbReference type="EMBL" id="CAH1802330.1"/>
    </source>
</evidence>
<dbReference type="SUPFAM" id="SSF48726">
    <property type="entry name" value="Immunoglobulin"/>
    <property type="match status" value="3"/>
</dbReference>
<dbReference type="InterPro" id="IPR013783">
    <property type="entry name" value="Ig-like_fold"/>
</dbReference>
<evidence type="ECO:0000256" key="3">
    <source>
        <dbReference type="ARBA" id="ARBA00023157"/>
    </source>
</evidence>
<keyword evidence="2" id="KW-0472">Membrane</keyword>
<dbReference type="OrthoDB" id="5857426at2759"/>
<reference evidence="7" key="1">
    <citation type="submission" date="2022-03" db="EMBL/GenBank/DDBJ databases">
        <authorList>
            <person name="Martin C."/>
        </authorList>
    </citation>
    <scope>NUCLEOTIDE SEQUENCE</scope>
</reference>
<feature type="domain" description="Ig-like" evidence="6">
    <location>
        <begin position="1"/>
        <end position="72"/>
    </location>
</feature>
<evidence type="ECO:0000256" key="1">
    <source>
        <dbReference type="ARBA" id="ARBA00004479"/>
    </source>
</evidence>
<comment type="caution">
    <text evidence="7">The sequence shown here is derived from an EMBL/GenBank/DDBJ whole genome shotgun (WGS) entry which is preliminary data.</text>
</comment>
<dbReference type="Proteomes" id="UP000749559">
    <property type="component" value="Unassembled WGS sequence"/>
</dbReference>
<organism evidence="7 8">
    <name type="scientific">Owenia fusiformis</name>
    <name type="common">Polychaete worm</name>
    <dbReference type="NCBI Taxonomy" id="6347"/>
    <lineage>
        <taxon>Eukaryota</taxon>
        <taxon>Metazoa</taxon>
        <taxon>Spiralia</taxon>
        <taxon>Lophotrochozoa</taxon>
        <taxon>Annelida</taxon>
        <taxon>Polychaeta</taxon>
        <taxon>Sedentaria</taxon>
        <taxon>Canalipalpata</taxon>
        <taxon>Sabellida</taxon>
        <taxon>Oweniida</taxon>
        <taxon>Oweniidae</taxon>
        <taxon>Owenia</taxon>
    </lineage>
</organism>
<evidence type="ECO:0000313" key="8">
    <source>
        <dbReference type="Proteomes" id="UP000749559"/>
    </source>
</evidence>
<keyword evidence="5" id="KW-0393">Immunoglobulin domain</keyword>
<keyword evidence="8" id="KW-1185">Reference proteome</keyword>
<dbReference type="GO" id="GO:0098609">
    <property type="term" value="P:cell-cell adhesion"/>
    <property type="evidence" value="ECO:0007669"/>
    <property type="project" value="TreeGrafter"/>
</dbReference>
<dbReference type="EMBL" id="CAIIXF020000012">
    <property type="protein sequence ID" value="CAH1802330.1"/>
    <property type="molecule type" value="Genomic_DNA"/>
</dbReference>
<evidence type="ECO:0000259" key="6">
    <source>
        <dbReference type="PROSITE" id="PS50835"/>
    </source>
</evidence>
<dbReference type="SMART" id="SM00409">
    <property type="entry name" value="IG"/>
    <property type="match status" value="4"/>
</dbReference>
<dbReference type="InterPro" id="IPR036179">
    <property type="entry name" value="Ig-like_dom_sf"/>
</dbReference>
<dbReference type="InterPro" id="IPR051275">
    <property type="entry name" value="Cell_adhesion_signaling"/>
</dbReference>
<dbReference type="PROSITE" id="PS50835">
    <property type="entry name" value="IG_LIKE"/>
    <property type="match status" value="2"/>
</dbReference>
<keyword evidence="4" id="KW-0325">Glycoprotein</keyword>
<name>A0A8S4Q849_OWEFU</name>
<evidence type="ECO:0000256" key="5">
    <source>
        <dbReference type="ARBA" id="ARBA00023319"/>
    </source>
</evidence>
<dbReference type="GO" id="GO:0050839">
    <property type="term" value="F:cell adhesion molecule binding"/>
    <property type="evidence" value="ECO:0007669"/>
    <property type="project" value="TreeGrafter"/>
</dbReference>
<dbReference type="Gene3D" id="2.60.40.10">
    <property type="entry name" value="Immunoglobulins"/>
    <property type="match status" value="3"/>
</dbReference>
<protein>
    <recommendedName>
        <fullName evidence="6">Ig-like domain-containing protein</fullName>
    </recommendedName>
</protein>
<dbReference type="PANTHER" id="PTHR11640:SF31">
    <property type="entry name" value="IRREGULAR CHIASM C-ROUGHEST PROTEIN-RELATED"/>
    <property type="match status" value="1"/>
</dbReference>
<evidence type="ECO:0000256" key="4">
    <source>
        <dbReference type="ARBA" id="ARBA00023180"/>
    </source>
</evidence>
<dbReference type="AlphaFoldDB" id="A0A8S4Q849"/>
<feature type="domain" description="Ig-like" evidence="6">
    <location>
        <begin position="194"/>
        <end position="285"/>
    </location>
</feature>
<dbReference type="PANTHER" id="PTHR11640">
    <property type="entry name" value="NEPHRIN"/>
    <property type="match status" value="1"/>
</dbReference>
<dbReference type="InterPro" id="IPR003599">
    <property type="entry name" value="Ig_sub"/>
</dbReference>
<dbReference type="GO" id="GO:0005911">
    <property type="term" value="C:cell-cell junction"/>
    <property type="evidence" value="ECO:0007669"/>
    <property type="project" value="TreeGrafter"/>
</dbReference>
<sequence length="537" mass="59702">MSGQNAELTCHIDPIASGAHHHVQWLRSGSTISRNDRVTRYGVRNRFFISTKKPYNLGLRNADLYDAGKYTCNDALKGVAIGDLEPHLVVLNPASCPMSGTTTFIQNDTITFEWSVTYAGERDDSQKPIITWTLNGIEQTAIADETTLGVFKSTFTKTASSYDNQKQLNCSFSVLNIQQHCSTKLKIIESLGQSDIVLIGGPRDRAVLSGKNAELTCHIDRIASGARHLVQWIGNSIRSGLSKPLSVNDTVIAIDIPNKFYISTEKPYNLGLRNIDLDDAGKYTCSDILRGKSIGGLEPHLVVLDPASCPMSGTTIFYQNDIITFEWSVTYAGERDDSQKPTITWTLDGIKLTSPADETTPGVFKSTFTQKAYSYHNQKQLNCSFSVLNIQQHCSTKLDVRRNPALKPTLFVNGKIIQDQAILQRKVGTNVQLKGELLAKPMPLYTWWFKSKCHQDFDTVDYRDTKELNDIQFNQTGIYRCCVSNFYFEECSEVTIEVVGPNTVADLKRATTSQRRAIMFICAGGSSTALFIGFNCA</sequence>
<evidence type="ECO:0000256" key="2">
    <source>
        <dbReference type="ARBA" id="ARBA00023136"/>
    </source>
</evidence>
<accession>A0A8S4Q849</accession>